<organism evidence="1 2">
    <name type="scientific">Sphaerodactylus townsendi</name>
    <dbReference type="NCBI Taxonomy" id="933632"/>
    <lineage>
        <taxon>Eukaryota</taxon>
        <taxon>Metazoa</taxon>
        <taxon>Chordata</taxon>
        <taxon>Craniata</taxon>
        <taxon>Vertebrata</taxon>
        <taxon>Euteleostomi</taxon>
        <taxon>Lepidosauria</taxon>
        <taxon>Squamata</taxon>
        <taxon>Bifurcata</taxon>
        <taxon>Gekkota</taxon>
        <taxon>Sphaerodactylidae</taxon>
        <taxon>Sphaerodactylus</taxon>
    </lineage>
</organism>
<evidence type="ECO:0000313" key="1">
    <source>
        <dbReference type="EMBL" id="KAH8004855.1"/>
    </source>
</evidence>
<sequence length="217" mass="24334">MGRGQQARQGPTRQKRQQPWPPADGSTSSSRPEAKKQGPGREKQPPRWRSQAGSPNQRREGRKRAGTCGPAGGRAGPVQEKGNQKLLLLLKTMEMVSNNTDISIMLSKLLEEFLDKTTRPKPPPVTPTDHMQAVYILLLLGIFGFFTIGVMVSYIRSKKLEHKNDPYNVYIATDSWHKKDKANLHAKVVENYRLCCVFENPLAVEQPTSHIPEVKPS</sequence>
<name>A0ACB8FIX2_9SAUR</name>
<proteinExistence type="predicted"/>
<comment type="caution">
    <text evidence="1">The sequence shown here is derived from an EMBL/GenBank/DDBJ whole genome shotgun (WGS) entry which is preliminary data.</text>
</comment>
<evidence type="ECO:0000313" key="2">
    <source>
        <dbReference type="Proteomes" id="UP000827872"/>
    </source>
</evidence>
<keyword evidence="2" id="KW-1185">Reference proteome</keyword>
<gene>
    <name evidence="1" type="ORF">K3G42_020339</name>
</gene>
<dbReference type="Proteomes" id="UP000827872">
    <property type="component" value="Linkage Group LG04"/>
</dbReference>
<protein>
    <submittedName>
        <fullName evidence="1">Uncharacterized protein</fullName>
    </submittedName>
</protein>
<dbReference type="EMBL" id="CM037617">
    <property type="protein sequence ID" value="KAH8004855.1"/>
    <property type="molecule type" value="Genomic_DNA"/>
</dbReference>
<reference evidence="1" key="1">
    <citation type="submission" date="2021-08" db="EMBL/GenBank/DDBJ databases">
        <title>The first chromosome-level gecko genome reveals the dynamic sex chromosomes of Neotropical dwarf geckos (Sphaerodactylidae: Sphaerodactylus).</title>
        <authorList>
            <person name="Pinto B.J."/>
            <person name="Keating S.E."/>
            <person name="Gamble T."/>
        </authorList>
    </citation>
    <scope>NUCLEOTIDE SEQUENCE</scope>
    <source>
        <strain evidence="1">TG3544</strain>
    </source>
</reference>
<accession>A0ACB8FIX2</accession>